<proteinExistence type="predicted"/>
<dbReference type="Proteomes" id="UP001595444">
    <property type="component" value="Unassembled WGS sequence"/>
</dbReference>
<feature type="compositionally biased region" description="Low complexity" evidence="1">
    <location>
        <begin position="222"/>
        <end position="243"/>
    </location>
</feature>
<evidence type="ECO:0000256" key="1">
    <source>
        <dbReference type="SAM" id="MobiDB-lite"/>
    </source>
</evidence>
<feature type="chain" id="PRO_5045179962" evidence="2">
    <location>
        <begin position="28"/>
        <end position="1050"/>
    </location>
</feature>
<comment type="caution">
    <text evidence="3">The sequence shown here is derived from an EMBL/GenBank/DDBJ whole genome shotgun (WGS) entry which is preliminary data.</text>
</comment>
<keyword evidence="4" id="KW-1185">Reference proteome</keyword>
<feature type="compositionally biased region" description="Basic and acidic residues" evidence="1">
    <location>
        <begin position="250"/>
        <end position="269"/>
    </location>
</feature>
<evidence type="ECO:0000313" key="3">
    <source>
        <dbReference type="EMBL" id="MFC3053078.1"/>
    </source>
</evidence>
<name>A0ABV7D7A4_9PROT</name>
<keyword evidence="2" id="KW-0732">Signal</keyword>
<feature type="signal peptide" evidence="2">
    <location>
        <begin position="1"/>
        <end position="27"/>
    </location>
</feature>
<dbReference type="EMBL" id="JBHRSL010000010">
    <property type="protein sequence ID" value="MFC3053078.1"/>
    <property type="molecule type" value="Genomic_DNA"/>
</dbReference>
<gene>
    <name evidence="3" type="ORF">ACFOKA_14275</name>
</gene>
<organism evidence="3 4">
    <name type="scientific">Kordiimonas pumila</name>
    <dbReference type="NCBI Taxonomy" id="2161677"/>
    <lineage>
        <taxon>Bacteria</taxon>
        <taxon>Pseudomonadati</taxon>
        <taxon>Pseudomonadota</taxon>
        <taxon>Alphaproteobacteria</taxon>
        <taxon>Kordiimonadales</taxon>
        <taxon>Kordiimonadaceae</taxon>
        <taxon>Kordiimonas</taxon>
    </lineage>
</organism>
<reference evidence="4" key="1">
    <citation type="journal article" date="2019" name="Int. J. Syst. Evol. Microbiol.">
        <title>The Global Catalogue of Microorganisms (GCM) 10K type strain sequencing project: providing services to taxonomists for standard genome sequencing and annotation.</title>
        <authorList>
            <consortium name="The Broad Institute Genomics Platform"/>
            <consortium name="The Broad Institute Genome Sequencing Center for Infectious Disease"/>
            <person name="Wu L."/>
            <person name="Ma J."/>
        </authorList>
    </citation>
    <scope>NUCLEOTIDE SEQUENCE [LARGE SCALE GENOMIC DNA]</scope>
    <source>
        <strain evidence="4">KCTC 62164</strain>
    </source>
</reference>
<sequence length="1050" mass="121697">MFWKQVSRIQAFFFILTAVCMCSAAQAQQTISAMREAFQSQVLQAIPDLAWIDANPQITSGLTGDNLQVWGVNHMGQFAIKGDKVYAFSGRTGAPSGIAAGRFQVEGFKVRVYNTASGFDQTVTISYSGDWNREPSGQFYYNQSVVPAAVKQKIEALKYSEREIYMEVLDYGRLTPDSFPVAAVRQFVQGKLVAKQQEEQARQQQAENERRAAEAERERQQEQALQNQQGQQQSQYNNNSYRNDNSYDDSAERARNEREERERREREAIQRQSDATWNAYQQSLRNIENAFKRDPEVQRKLDREREQDEWEYEQKQRRKRAEEEQERREQEAYERELAEEKRLRDIRNQELRAANEAYERRRQQDFQVWFANGGQTRLNKKVERWKDVVADSLMGLDFATKNMGFERQKAEELYASPAGLVLLLERVLKHTEMKPYLKRLYVKNVAEWYNSWHTIHADNNFYASFPSNPDYKKGYVPDMEHLKKLLPYFNAMNGNDILVNQWYATPSYAHINQSISIGDRVIEGKERLETVPSIFYGALSSSKRQVDYPKHAKYLYGLTLTPDHVAYLERLLNINKSNILIPSGVTRGHIQTLNLLISHDLFSGNAAKAYFRMQQAFALLGIENVKELFDRQLYWSDYSLKMGVQEEDRLIQNLNTKRFIYNAAYVYKANGFFAESEIILERLLKDFNAPMNVNRRKWFHSDFNYFDLMINLMDIYAHQERWQTLLNMSERFEADFLRSVKSYDRYKDIYNEPTIAGNQPGLLASRSILRSIWWENFAYRAQAMTRMGDKKGAVKSLKDTFKLLKKNPSIILQDPYFNRILDPLLLEISPKDHKKYLAGKTYAKAPPLSSVQQPLGGMGTPLNPDAWGQMNASLITEYKHQYYTLKDYDGAADVAVKLLPTVREQSTLSETDTKLLSDILYNTSYTYFLTEKYVEGLTVASLYNRLVPTDAKKAEGLMMLNALMGNIFWVRLHQYGPWLNQGEVDGKPIGAGKEDLKTYFLQTALVEFGKDTIDGEKGQFFLERALAGMAKRGTLTHPLVYLLNAADFSR</sequence>
<feature type="region of interest" description="Disordered" evidence="1">
    <location>
        <begin position="297"/>
        <end position="327"/>
    </location>
</feature>
<accession>A0ABV7D7A4</accession>
<dbReference type="RefSeq" id="WP_194213175.1">
    <property type="nucleotide sequence ID" value="NZ_CP061205.1"/>
</dbReference>
<feature type="compositionally biased region" description="Basic and acidic residues" evidence="1">
    <location>
        <begin position="199"/>
        <end position="221"/>
    </location>
</feature>
<protein>
    <submittedName>
        <fullName evidence="3">Uncharacterized protein</fullName>
    </submittedName>
</protein>
<evidence type="ECO:0000256" key="2">
    <source>
        <dbReference type="SAM" id="SignalP"/>
    </source>
</evidence>
<evidence type="ECO:0000313" key="4">
    <source>
        <dbReference type="Proteomes" id="UP001595444"/>
    </source>
</evidence>
<feature type="region of interest" description="Disordered" evidence="1">
    <location>
        <begin position="199"/>
        <end position="277"/>
    </location>
</feature>